<name>A0A9W9MYX8_9EURO</name>
<sequence length="143" mass="16231">MAENKVQFSQYEMGEFKENKWYCGCDDPARRFTSNTDQTGGDTYPLTPVSRHDILGRRQPFNVQSSPTSPTPKRRLGHVEVPDQPLLAEILELLKSANIEMKASTDSQLRHLVNMGVAGYETKIRTCEATINELRNKLVEMES</sequence>
<dbReference type="OrthoDB" id="5318241at2759"/>
<dbReference type="EMBL" id="JAPQKP010000001">
    <property type="protein sequence ID" value="KAJ5209977.1"/>
    <property type="molecule type" value="Genomic_DNA"/>
</dbReference>
<proteinExistence type="predicted"/>
<dbReference type="Proteomes" id="UP001150879">
    <property type="component" value="Unassembled WGS sequence"/>
</dbReference>
<evidence type="ECO:0000313" key="2">
    <source>
        <dbReference type="EMBL" id="KAJ5209977.1"/>
    </source>
</evidence>
<protein>
    <submittedName>
        <fullName evidence="2">GRF zinc finger domain-containing protein</fullName>
    </submittedName>
</protein>
<dbReference type="AlphaFoldDB" id="A0A9W9MYX8"/>
<organism evidence="2 3">
    <name type="scientific">Penicillium cf. griseofulvum</name>
    <dbReference type="NCBI Taxonomy" id="2972120"/>
    <lineage>
        <taxon>Eukaryota</taxon>
        <taxon>Fungi</taxon>
        <taxon>Dikarya</taxon>
        <taxon>Ascomycota</taxon>
        <taxon>Pezizomycotina</taxon>
        <taxon>Eurotiomycetes</taxon>
        <taxon>Eurotiomycetidae</taxon>
        <taxon>Eurotiales</taxon>
        <taxon>Aspergillaceae</taxon>
        <taxon>Penicillium</taxon>
    </lineage>
</organism>
<evidence type="ECO:0000256" key="1">
    <source>
        <dbReference type="SAM" id="MobiDB-lite"/>
    </source>
</evidence>
<feature type="region of interest" description="Disordered" evidence="1">
    <location>
        <begin position="57"/>
        <end position="78"/>
    </location>
</feature>
<gene>
    <name evidence="2" type="ORF">N7472_000116</name>
</gene>
<comment type="caution">
    <text evidence="2">The sequence shown here is derived from an EMBL/GenBank/DDBJ whole genome shotgun (WGS) entry which is preliminary data.</text>
</comment>
<evidence type="ECO:0000313" key="3">
    <source>
        <dbReference type="Proteomes" id="UP001150879"/>
    </source>
</evidence>
<reference evidence="2" key="2">
    <citation type="journal article" date="2023" name="IMA Fungus">
        <title>Comparative genomic study of the Penicillium genus elucidates a diverse pangenome and 15 lateral gene transfer events.</title>
        <authorList>
            <person name="Petersen C."/>
            <person name="Sorensen T."/>
            <person name="Nielsen M.R."/>
            <person name="Sondergaard T.E."/>
            <person name="Sorensen J.L."/>
            <person name="Fitzpatrick D.A."/>
            <person name="Frisvad J.C."/>
            <person name="Nielsen K.L."/>
        </authorList>
    </citation>
    <scope>NUCLEOTIDE SEQUENCE</scope>
    <source>
        <strain evidence="2">IBT 16849</strain>
    </source>
</reference>
<reference evidence="2" key="1">
    <citation type="submission" date="2022-11" db="EMBL/GenBank/DDBJ databases">
        <authorList>
            <person name="Petersen C."/>
        </authorList>
    </citation>
    <scope>NUCLEOTIDE SEQUENCE</scope>
    <source>
        <strain evidence="2">IBT 16849</strain>
    </source>
</reference>
<keyword evidence="3" id="KW-1185">Reference proteome</keyword>
<accession>A0A9W9MYX8</accession>